<comment type="caution">
    <text evidence="3">The sequence shown here is derived from an EMBL/GenBank/DDBJ whole genome shotgun (WGS) entry which is preliminary data.</text>
</comment>
<dbReference type="EMBL" id="RZUG01000011">
    <property type="protein sequence ID" value="KAA8825132.1"/>
    <property type="molecule type" value="Genomic_DNA"/>
</dbReference>
<gene>
    <name evidence="3" type="ORF">EMO92_06850</name>
</gene>
<sequence length="89" mass="9962">MNGLGVFVVGYMLTLLATGVFIILLACVTAGFMRFLHREFDWNPLSRRSSTPGRTAGEKKGGPEGRTWEKTPRNRWESTENRQGSVTES</sequence>
<evidence type="ECO:0000256" key="2">
    <source>
        <dbReference type="SAM" id="Phobius"/>
    </source>
</evidence>
<dbReference type="RefSeq" id="WP_140558929.1">
    <property type="nucleotide sequence ID" value="NZ_RZUG01000011.1"/>
</dbReference>
<feature type="transmembrane region" description="Helical" evidence="2">
    <location>
        <begin position="6"/>
        <end position="32"/>
    </location>
</feature>
<reference evidence="3 4" key="1">
    <citation type="journal article" date="2019" name="Syst. Appl. Microbiol.">
        <title>Characterization of Bifidobacterium species in feaces of the Egyptian fruit bat: Description of B. vespertilionis sp. nov. and B. rousetti sp. nov.</title>
        <authorList>
            <person name="Modesto M."/>
            <person name="Satti M."/>
            <person name="Watanabe K."/>
            <person name="Puglisi E."/>
            <person name="Morelli L."/>
            <person name="Huang C.-H."/>
            <person name="Liou J.-S."/>
            <person name="Miyashita M."/>
            <person name="Tamura T."/>
            <person name="Saito S."/>
            <person name="Mori K."/>
            <person name="Huang L."/>
            <person name="Sciavilla P."/>
            <person name="Sandri C."/>
            <person name="Spiezio C."/>
            <person name="Vitali F."/>
            <person name="Cavalieri D."/>
            <person name="Perpetuini G."/>
            <person name="Tofalo R."/>
            <person name="Bonetti A."/>
            <person name="Arita M."/>
            <person name="Mattarelli P."/>
        </authorList>
    </citation>
    <scope>NUCLEOTIDE SEQUENCE [LARGE SCALE GENOMIC DNA]</scope>
    <source>
        <strain evidence="3 4">RST19</strain>
    </source>
</reference>
<evidence type="ECO:0000256" key="1">
    <source>
        <dbReference type="SAM" id="MobiDB-lite"/>
    </source>
</evidence>
<feature type="region of interest" description="Disordered" evidence="1">
    <location>
        <begin position="44"/>
        <end position="89"/>
    </location>
</feature>
<feature type="compositionally biased region" description="Basic and acidic residues" evidence="1">
    <location>
        <begin position="56"/>
        <end position="80"/>
    </location>
</feature>
<keyword evidence="2" id="KW-0472">Membrane</keyword>
<name>A0A5J5E753_9BIFI</name>
<dbReference type="AlphaFoldDB" id="A0A5J5E753"/>
<evidence type="ECO:0000313" key="3">
    <source>
        <dbReference type="EMBL" id="KAA8825132.1"/>
    </source>
</evidence>
<keyword evidence="2" id="KW-1133">Transmembrane helix</keyword>
<accession>A0A5J5E753</accession>
<dbReference type="Proteomes" id="UP000326251">
    <property type="component" value="Unassembled WGS sequence"/>
</dbReference>
<keyword evidence="2" id="KW-0812">Transmembrane</keyword>
<proteinExistence type="predicted"/>
<evidence type="ECO:0000313" key="4">
    <source>
        <dbReference type="Proteomes" id="UP000326251"/>
    </source>
</evidence>
<organism evidence="3 4">
    <name type="scientific">Bifidobacterium reuteri</name>
    <dbReference type="NCBI Taxonomy" id="983706"/>
    <lineage>
        <taxon>Bacteria</taxon>
        <taxon>Bacillati</taxon>
        <taxon>Actinomycetota</taxon>
        <taxon>Actinomycetes</taxon>
        <taxon>Bifidobacteriales</taxon>
        <taxon>Bifidobacteriaceae</taxon>
        <taxon>Bifidobacterium</taxon>
    </lineage>
</organism>
<protein>
    <submittedName>
        <fullName evidence="3">Uncharacterized protein</fullName>
    </submittedName>
</protein>